<name>A0ABY4R1B6_9ACTN</name>
<feature type="compositionally biased region" description="Low complexity" evidence="1">
    <location>
        <begin position="42"/>
        <end position="51"/>
    </location>
</feature>
<feature type="region of interest" description="Disordered" evidence="1">
    <location>
        <begin position="42"/>
        <end position="73"/>
    </location>
</feature>
<dbReference type="RefSeq" id="WP_249773454.1">
    <property type="nucleotide sequence ID" value="NZ_CP097332.1"/>
</dbReference>
<keyword evidence="2" id="KW-0472">Membrane</keyword>
<dbReference type="Proteomes" id="UP001056336">
    <property type="component" value="Chromosome"/>
</dbReference>
<feature type="domain" description="DUF4349" evidence="3">
    <location>
        <begin position="77"/>
        <end position="288"/>
    </location>
</feature>
<evidence type="ECO:0000256" key="1">
    <source>
        <dbReference type="SAM" id="MobiDB-lite"/>
    </source>
</evidence>
<sequence>MLSVVIVAALAGCSGTHGKTSSSAAIGGGSSAGSYGMPAAAGAPMAAASNGQNDVARGTQSSTGKLATTPTEPLQQRDMVYTATLAVQVGDVDAAANKVSALAISLGGRVDGDDRSSTKAETPIATLVLRLPPDKLDRALAGSVGLGKELGRTLKGEDVTSAHADVSARVSALRTSVQRLHTFLAHSGSISDLVSLESQLTKRESELESTVAQQRALADSIALASLTVTLSKKASVPAAVVKRSHDPSGFGRAVGAGWHALVLSWRYLAAGLGYAGPFLLLTLALGLPALWLRRRLSGSVNPVSPVNPEDSAATP</sequence>
<feature type="compositionally biased region" description="Polar residues" evidence="1">
    <location>
        <begin position="58"/>
        <end position="73"/>
    </location>
</feature>
<reference evidence="4" key="2">
    <citation type="submission" date="2022-05" db="EMBL/GenBank/DDBJ databases">
        <authorList>
            <person name="Kim J.-S."/>
            <person name="Lee K."/>
            <person name="Suh M."/>
            <person name="Eom M."/>
            <person name="Kim J.-S."/>
            <person name="Kim D.-S."/>
            <person name="Ko S.-H."/>
            <person name="Shin Y."/>
            <person name="Lee J.-S."/>
        </authorList>
    </citation>
    <scope>NUCLEOTIDE SEQUENCE</scope>
    <source>
        <strain evidence="4">N237</strain>
    </source>
</reference>
<evidence type="ECO:0000313" key="4">
    <source>
        <dbReference type="EMBL" id="UQX89558.1"/>
    </source>
</evidence>
<evidence type="ECO:0000313" key="5">
    <source>
        <dbReference type="Proteomes" id="UP001056336"/>
    </source>
</evidence>
<organism evidence="4 5">
    <name type="scientific">Jatrophihabitans telluris</name>
    <dbReference type="NCBI Taxonomy" id="2038343"/>
    <lineage>
        <taxon>Bacteria</taxon>
        <taxon>Bacillati</taxon>
        <taxon>Actinomycetota</taxon>
        <taxon>Actinomycetes</taxon>
        <taxon>Jatrophihabitantales</taxon>
        <taxon>Jatrophihabitantaceae</taxon>
        <taxon>Jatrophihabitans</taxon>
    </lineage>
</organism>
<dbReference type="InterPro" id="IPR025645">
    <property type="entry name" value="DUF4349"/>
</dbReference>
<dbReference type="EMBL" id="CP097332">
    <property type="protein sequence ID" value="UQX89558.1"/>
    <property type="molecule type" value="Genomic_DNA"/>
</dbReference>
<keyword evidence="2" id="KW-1133">Transmembrane helix</keyword>
<proteinExistence type="predicted"/>
<gene>
    <name evidence="4" type="ORF">M6D93_06005</name>
</gene>
<evidence type="ECO:0000256" key="2">
    <source>
        <dbReference type="SAM" id="Phobius"/>
    </source>
</evidence>
<keyword evidence="2" id="KW-0812">Transmembrane</keyword>
<dbReference type="Pfam" id="PF14257">
    <property type="entry name" value="DUF4349"/>
    <property type="match status" value="1"/>
</dbReference>
<keyword evidence="5" id="KW-1185">Reference proteome</keyword>
<evidence type="ECO:0000259" key="3">
    <source>
        <dbReference type="Pfam" id="PF14257"/>
    </source>
</evidence>
<reference evidence="4" key="1">
    <citation type="journal article" date="2018" name="Int. J. Syst. Evol. Microbiol.">
        <title>Jatrophihabitans telluris sp. nov., isolated from sediment soil of lava forest wetlands and the emended description of the genus Jatrophihabitans.</title>
        <authorList>
            <person name="Lee K.C."/>
            <person name="Suh M.K."/>
            <person name="Eom M.K."/>
            <person name="Kim K.K."/>
            <person name="Kim J.S."/>
            <person name="Kim D.S."/>
            <person name="Ko S.H."/>
            <person name="Shin Y.K."/>
            <person name="Lee J.S."/>
        </authorList>
    </citation>
    <scope>NUCLEOTIDE SEQUENCE</scope>
    <source>
        <strain evidence="4">N237</strain>
    </source>
</reference>
<accession>A0ABY4R1B6</accession>
<feature type="transmembrane region" description="Helical" evidence="2">
    <location>
        <begin position="272"/>
        <end position="292"/>
    </location>
</feature>
<protein>
    <submittedName>
        <fullName evidence="4">DUF4349 domain-containing protein</fullName>
    </submittedName>
</protein>